<evidence type="ECO:0000256" key="2">
    <source>
        <dbReference type="ARBA" id="ARBA00022448"/>
    </source>
</evidence>
<accession>A0A3M2JPH8</accession>
<comment type="similarity">
    <text evidence="1">Belongs to the bacterial solute-binding protein 1 family.</text>
</comment>
<name>A0A3M2JPH8_9CELL</name>
<keyword evidence="5" id="KW-1185">Reference proteome</keyword>
<dbReference type="Pfam" id="PF01547">
    <property type="entry name" value="SBP_bac_1"/>
    <property type="match status" value="1"/>
</dbReference>
<dbReference type="PANTHER" id="PTHR30061:SF50">
    <property type="entry name" value="MALTOSE_MALTODEXTRIN-BINDING PERIPLASMIC PROTEIN"/>
    <property type="match status" value="1"/>
</dbReference>
<reference evidence="4 5" key="1">
    <citation type="submission" date="2018-10" db="EMBL/GenBank/DDBJ databases">
        <title>Isolation, diversity and antifungal activity of actinobacteria from wheat.</title>
        <authorList>
            <person name="Han C."/>
        </authorList>
    </citation>
    <scope>NUCLEOTIDE SEQUENCE [LARGE SCALE GENOMIC DNA]</scope>
    <source>
        <strain evidence="4 5">NEAU-YY56</strain>
    </source>
</reference>
<comment type="caution">
    <text evidence="4">The sequence shown here is derived from an EMBL/GenBank/DDBJ whole genome shotgun (WGS) entry which is preliminary data.</text>
</comment>
<gene>
    <name evidence="4" type="ORF">EBM89_02835</name>
</gene>
<dbReference type="GO" id="GO:0055052">
    <property type="term" value="C:ATP-binding cassette (ABC) transporter complex, substrate-binding subunit-containing"/>
    <property type="evidence" value="ECO:0007669"/>
    <property type="project" value="TreeGrafter"/>
</dbReference>
<sequence>MQVSVVARRMPTPSFKEERMFRRTVRRALGAAAVTTLVLVPVAACGRSDDAPGSGSAEAGTVADEATGEIEIWAAAGNGDVLKTLGEQFTADHPEASITVTEIPWGEIITMNQTAVASGTGPDIVMTGADQTASVIAMGGLAPVPDDVFDPDDFYPAAVASVTGEDARYAVPWYVETRFLFYRADLVAELGMEAPTTWEELEELSGALAAREGGEYGLGLPRPIENPAQIIIPFLSQAGGEVTDGDAWTFDTPEFVEALDFYQGFFERGEAPLSESEATFENGRQPLLITGPWMVDTYQELVDTGAAPEGFTEDSVGIVPLPSGAANNDSYIGGGNLGVFASSDNQESSWLFLQWLLEDEQQKTLFDEAGSFPSRLESAEYEPIVDSPVMSVLKEQMPNTVETPSYPSWSQIGEQIGIYAERVANGQMTSQEAATAIQAEADQIGFGW</sequence>
<evidence type="ECO:0000313" key="4">
    <source>
        <dbReference type="EMBL" id="RMI13790.1"/>
    </source>
</evidence>
<dbReference type="SUPFAM" id="SSF53850">
    <property type="entry name" value="Periplasmic binding protein-like II"/>
    <property type="match status" value="1"/>
</dbReference>
<organism evidence="4 5">
    <name type="scientific">Cellulomonas triticagri</name>
    <dbReference type="NCBI Taxonomy" id="2483352"/>
    <lineage>
        <taxon>Bacteria</taxon>
        <taxon>Bacillati</taxon>
        <taxon>Actinomycetota</taxon>
        <taxon>Actinomycetes</taxon>
        <taxon>Micrococcales</taxon>
        <taxon>Cellulomonadaceae</taxon>
        <taxon>Cellulomonas</taxon>
    </lineage>
</organism>
<dbReference type="GO" id="GO:1901982">
    <property type="term" value="F:maltose binding"/>
    <property type="evidence" value="ECO:0007669"/>
    <property type="project" value="TreeGrafter"/>
</dbReference>
<proteinExistence type="inferred from homology"/>
<dbReference type="AlphaFoldDB" id="A0A3M2JPH8"/>
<keyword evidence="2" id="KW-0813">Transport</keyword>
<evidence type="ECO:0000256" key="3">
    <source>
        <dbReference type="ARBA" id="ARBA00022729"/>
    </source>
</evidence>
<protein>
    <submittedName>
        <fullName evidence="4">Extracellular solute-binding protein</fullName>
    </submittedName>
</protein>
<dbReference type="InterPro" id="IPR006059">
    <property type="entry name" value="SBP"/>
</dbReference>
<dbReference type="Gene3D" id="3.40.190.10">
    <property type="entry name" value="Periplasmic binding protein-like II"/>
    <property type="match status" value="2"/>
</dbReference>
<dbReference type="Proteomes" id="UP000269289">
    <property type="component" value="Unassembled WGS sequence"/>
</dbReference>
<dbReference type="EMBL" id="RFFI01000009">
    <property type="protein sequence ID" value="RMI13790.1"/>
    <property type="molecule type" value="Genomic_DNA"/>
</dbReference>
<evidence type="ECO:0000313" key="5">
    <source>
        <dbReference type="Proteomes" id="UP000269289"/>
    </source>
</evidence>
<evidence type="ECO:0000256" key="1">
    <source>
        <dbReference type="ARBA" id="ARBA00008520"/>
    </source>
</evidence>
<dbReference type="PANTHER" id="PTHR30061">
    <property type="entry name" value="MALTOSE-BINDING PERIPLASMIC PROTEIN"/>
    <property type="match status" value="1"/>
</dbReference>
<dbReference type="GO" id="GO:0015768">
    <property type="term" value="P:maltose transport"/>
    <property type="evidence" value="ECO:0007669"/>
    <property type="project" value="TreeGrafter"/>
</dbReference>
<keyword evidence="3" id="KW-0732">Signal</keyword>
<dbReference type="GO" id="GO:0042956">
    <property type="term" value="P:maltodextrin transmembrane transport"/>
    <property type="evidence" value="ECO:0007669"/>
    <property type="project" value="TreeGrafter"/>
</dbReference>